<evidence type="ECO:0000256" key="1">
    <source>
        <dbReference type="SAM" id="MobiDB-lite"/>
    </source>
</evidence>
<gene>
    <name evidence="3" type="ORF">QWZ14_01545</name>
</gene>
<evidence type="ECO:0000313" key="4">
    <source>
        <dbReference type="Proteomes" id="UP001529369"/>
    </source>
</evidence>
<dbReference type="Pfam" id="PF13439">
    <property type="entry name" value="Glyco_transf_4"/>
    <property type="match status" value="1"/>
</dbReference>
<protein>
    <submittedName>
        <fullName evidence="3">Glycosyltransferase family 4 protein</fullName>
    </submittedName>
</protein>
<reference evidence="4" key="1">
    <citation type="journal article" date="2019" name="Int. J. Syst. Evol. Microbiol.">
        <title>The Global Catalogue of Microorganisms (GCM) 10K type strain sequencing project: providing services to taxonomists for standard genome sequencing and annotation.</title>
        <authorList>
            <consortium name="The Broad Institute Genomics Platform"/>
            <consortium name="The Broad Institute Genome Sequencing Center for Infectious Disease"/>
            <person name="Wu L."/>
            <person name="Ma J."/>
        </authorList>
    </citation>
    <scope>NUCLEOTIDE SEQUENCE [LARGE SCALE GENOMIC DNA]</scope>
    <source>
        <strain evidence="4">CECT 7131</strain>
    </source>
</reference>
<dbReference type="EMBL" id="JAUFPN010000012">
    <property type="protein sequence ID" value="MDN3563061.1"/>
    <property type="molecule type" value="Genomic_DNA"/>
</dbReference>
<dbReference type="PANTHER" id="PTHR45947:SF13">
    <property type="entry name" value="TRANSFERASE"/>
    <property type="match status" value="1"/>
</dbReference>
<organism evidence="3 4">
    <name type="scientific">Paeniroseomonas aquatica</name>
    <dbReference type="NCBI Taxonomy" id="373043"/>
    <lineage>
        <taxon>Bacteria</taxon>
        <taxon>Pseudomonadati</taxon>
        <taxon>Pseudomonadota</taxon>
        <taxon>Alphaproteobacteria</taxon>
        <taxon>Acetobacterales</taxon>
        <taxon>Acetobacteraceae</taxon>
        <taxon>Paeniroseomonas</taxon>
    </lineage>
</organism>
<dbReference type="Pfam" id="PF13692">
    <property type="entry name" value="Glyco_trans_1_4"/>
    <property type="match status" value="1"/>
</dbReference>
<dbReference type="CDD" id="cd03823">
    <property type="entry name" value="GT4_ExpE7-like"/>
    <property type="match status" value="1"/>
</dbReference>
<dbReference type="Proteomes" id="UP001529369">
    <property type="component" value="Unassembled WGS sequence"/>
</dbReference>
<dbReference type="PANTHER" id="PTHR45947">
    <property type="entry name" value="SULFOQUINOVOSYL TRANSFERASE SQD2"/>
    <property type="match status" value="1"/>
</dbReference>
<sequence length="515" mass="55944">MRKSFASRAGRKPGPAAMLSPVPSPPAPAGAEAGLAGAAFDPGVQTEAGAGDIAAPAPIGPPGPLRVVVVSHMHPRVSRGGAEIAAYQMYQTLRAMPDVRAWFVAASGGKVSAPLGAAVFQPFGPDEFVLGDAAYDHWSHSANNGNLAKEFRLLLTELRPDIIHFHHFANIGVEALLHIRQVLPNARIIVTLHEFLAICNHFGQMVKRPSLELCEESSARSCAKCFPERSENDFFLRKLYLRRFLDLADHLIAPSQFLADRYVDWGFDAARLSVIENGQPPLLGAPAPMPDPATLTIGFFGQLSTLKGVGVLLDAAAELRRRPPKRRPVRLEIHGDASNQPPVLREEIERRLEASRSVVAFRGTYDNRKVHALMQGCHAVLVPSIWWENSPLVIQEAFAARRPVITSDIGGMAEKVRHGVDGFHFQARSGLALADLLRDLAERPERLDALQQTLSVPPTLEQTVRATREVYEIGRPAAWAPQHGQPLGGLSADRQQEVKGVAATPVPARQRPAGV</sequence>
<dbReference type="SUPFAM" id="SSF53756">
    <property type="entry name" value="UDP-Glycosyltransferase/glycogen phosphorylase"/>
    <property type="match status" value="1"/>
</dbReference>
<evidence type="ECO:0000313" key="3">
    <source>
        <dbReference type="EMBL" id="MDN3563061.1"/>
    </source>
</evidence>
<feature type="domain" description="Glycosyltransferase subfamily 4-like N-terminal" evidence="2">
    <location>
        <begin position="80"/>
        <end position="278"/>
    </location>
</feature>
<feature type="region of interest" description="Disordered" evidence="1">
    <location>
        <begin position="482"/>
        <end position="515"/>
    </location>
</feature>
<dbReference type="InterPro" id="IPR028098">
    <property type="entry name" value="Glyco_trans_4-like_N"/>
</dbReference>
<dbReference type="InterPro" id="IPR050194">
    <property type="entry name" value="Glycosyltransferase_grp1"/>
</dbReference>
<name>A0ABT8A032_9PROT</name>
<evidence type="ECO:0000259" key="2">
    <source>
        <dbReference type="Pfam" id="PF13439"/>
    </source>
</evidence>
<dbReference type="Gene3D" id="3.40.50.2000">
    <property type="entry name" value="Glycogen Phosphorylase B"/>
    <property type="match status" value="2"/>
</dbReference>
<dbReference type="RefSeq" id="WP_290314792.1">
    <property type="nucleotide sequence ID" value="NZ_JAUFPN010000012.1"/>
</dbReference>
<feature type="compositionally biased region" description="Basic residues" evidence="1">
    <location>
        <begin position="1"/>
        <end position="11"/>
    </location>
</feature>
<keyword evidence="4" id="KW-1185">Reference proteome</keyword>
<proteinExistence type="predicted"/>
<feature type="region of interest" description="Disordered" evidence="1">
    <location>
        <begin position="1"/>
        <end position="34"/>
    </location>
</feature>
<comment type="caution">
    <text evidence="3">The sequence shown here is derived from an EMBL/GenBank/DDBJ whole genome shotgun (WGS) entry which is preliminary data.</text>
</comment>
<accession>A0ABT8A032</accession>